<evidence type="ECO:0000313" key="6">
    <source>
        <dbReference type="Proteomes" id="UP000535415"/>
    </source>
</evidence>
<dbReference type="InterPro" id="IPR033891">
    <property type="entry name" value="TTC38"/>
</dbReference>
<dbReference type="PANTHER" id="PTHR16263">
    <property type="entry name" value="TETRATRICOPEPTIDE REPEAT PROTEIN 38"/>
    <property type="match status" value="1"/>
</dbReference>
<dbReference type="Gene3D" id="1.25.40.10">
    <property type="entry name" value="Tetratricopeptide repeat domain"/>
    <property type="match status" value="1"/>
</dbReference>
<accession>A0A7W9BIE8</accession>
<dbReference type="Proteomes" id="UP000535415">
    <property type="component" value="Unassembled WGS sequence"/>
</dbReference>
<proteinExistence type="inferred from homology"/>
<reference evidence="5 6" key="1">
    <citation type="submission" date="2020-08" db="EMBL/GenBank/DDBJ databases">
        <title>Genomic Encyclopedia of Type Strains, Phase IV (KMG-IV): sequencing the most valuable type-strain genomes for metagenomic binning, comparative biology and taxonomic classification.</title>
        <authorList>
            <person name="Goeker M."/>
        </authorList>
    </citation>
    <scope>NUCLEOTIDE SEQUENCE [LARGE SCALE GENOMIC DNA]</scope>
    <source>
        <strain evidence="5 6">DSM 101064</strain>
    </source>
</reference>
<evidence type="ECO:0000256" key="2">
    <source>
        <dbReference type="ARBA" id="ARBA00019992"/>
    </source>
</evidence>
<evidence type="ECO:0000256" key="4">
    <source>
        <dbReference type="ARBA" id="ARBA00022803"/>
    </source>
</evidence>
<name>A0A7W9BIE8_9RHOB</name>
<dbReference type="RefSeq" id="WP_183525662.1">
    <property type="nucleotide sequence ID" value="NZ_JACIJM010000002.1"/>
</dbReference>
<dbReference type="SUPFAM" id="SSF48452">
    <property type="entry name" value="TPR-like"/>
    <property type="match status" value="1"/>
</dbReference>
<dbReference type="PANTHER" id="PTHR16263:SF4">
    <property type="entry name" value="TETRATRICOPEPTIDE REPEAT PROTEIN 38"/>
    <property type="match status" value="1"/>
</dbReference>
<dbReference type="AlphaFoldDB" id="A0A7W9BIE8"/>
<sequence length="457" mass="49828">MTQDIFGQTTTIATGPALEAWNKTQMAFLAHGAATPGHLSEALTASPDFALGHAVKGMFYTLLGRSELMETAREALTTARAAAQANPISAREQHFIDALACWIDGQPKAAIAHFEANIAAAPDDILAVKLDHATRFVLGDNRGMRQMLENVMPAYGPDHPGRGYLMGCYAFALEETGDYSRAKTVGREGMLIAPDDAWGLHAVAHVHDMTADATGGIKWLTGRESAWAHCNNFRYHVWWHKALMHLDLGQHDVVLDLYDREIRQDKTDDYRDISNATSLLSRLELDGVNVGDRWEELADLSANRTEDGCLIFADLHYMLALVGDNRDAEITKLLGRLHRDASSGKTDMQRAMASPGMAIATGLEAFGEAEFGKAFVNLARGRKTIQDAGGSHAQRDVFERLTIDSGIRAGYLDEAEDILAARSIRRNGHEDGYAAARRSLISEGRAAAGVAARFPAE</sequence>
<evidence type="ECO:0000256" key="1">
    <source>
        <dbReference type="ARBA" id="ARBA00005857"/>
    </source>
</evidence>
<dbReference type="InterPro" id="IPR011990">
    <property type="entry name" value="TPR-like_helical_dom_sf"/>
</dbReference>
<dbReference type="EMBL" id="JACIJM010000002">
    <property type="protein sequence ID" value="MBB5721099.1"/>
    <property type="molecule type" value="Genomic_DNA"/>
</dbReference>
<gene>
    <name evidence="5" type="ORF">FHS72_000706</name>
</gene>
<organism evidence="5 6">
    <name type="scientific">Yoonia ponticola</name>
    <dbReference type="NCBI Taxonomy" id="1524255"/>
    <lineage>
        <taxon>Bacteria</taxon>
        <taxon>Pseudomonadati</taxon>
        <taxon>Pseudomonadota</taxon>
        <taxon>Alphaproteobacteria</taxon>
        <taxon>Rhodobacterales</taxon>
        <taxon>Paracoccaceae</taxon>
        <taxon>Yoonia</taxon>
    </lineage>
</organism>
<keyword evidence="4" id="KW-0802">TPR repeat</keyword>
<comment type="similarity">
    <text evidence="1">Belongs to the TTC38 family.</text>
</comment>
<evidence type="ECO:0000313" key="5">
    <source>
        <dbReference type="EMBL" id="MBB5721099.1"/>
    </source>
</evidence>
<keyword evidence="6" id="KW-1185">Reference proteome</keyword>
<comment type="caution">
    <text evidence="5">The sequence shown here is derived from an EMBL/GenBank/DDBJ whole genome shotgun (WGS) entry which is preliminary data.</text>
</comment>
<evidence type="ECO:0000256" key="3">
    <source>
        <dbReference type="ARBA" id="ARBA00022737"/>
    </source>
</evidence>
<dbReference type="CDD" id="cd05804">
    <property type="entry name" value="StaR_like"/>
    <property type="match status" value="1"/>
</dbReference>
<protein>
    <recommendedName>
        <fullName evidence="2">Tetratricopeptide repeat protein 38</fullName>
    </recommendedName>
</protein>
<keyword evidence="3" id="KW-0677">Repeat</keyword>